<keyword evidence="6 10" id="KW-0067">ATP-binding</keyword>
<evidence type="ECO:0000256" key="6">
    <source>
        <dbReference type="ARBA" id="ARBA00022840"/>
    </source>
</evidence>
<dbReference type="PRINTS" id="PR00476">
    <property type="entry name" value="PHFRCTKINASE"/>
</dbReference>
<evidence type="ECO:0000256" key="3">
    <source>
        <dbReference type="ARBA" id="ARBA00022723"/>
    </source>
</evidence>
<evidence type="ECO:0000256" key="8">
    <source>
        <dbReference type="ARBA" id="ARBA00023152"/>
    </source>
</evidence>
<dbReference type="AlphaFoldDB" id="A0A9W6L6W1"/>
<comment type="caution">
    <text evidence="13">The sequence shown here is derived from an EMBL/GenBank/DDBJ whole genome shotgun (WGS) entry which is preliminary data.</text>
</comment>
<comment type="subunit">
    <text evidence="10">Homodimer.</text>
</comment>
<accession>A0A9W6L6W1</accession>
<dbReference type="EMBL" id="BSFQ01000036">
    <property type="protein sequence ID" value="GLL14777.1"/>
    <property type="molecule type" value="Genomic_DNA"/>
</dbReference>
<evidence type="ECO:0000256" key="2">
    <source>
        <dbReference type="ARBA" id="ARBA00022679"/>
    </source>
</evidence>
<feature type="binding site" evidence="10">
    <location>
        <position position="218"/>
    </location>
    <ligand>
        <name>Mg(2+)</name>
        <dbReference type="ChEBI" id="CHEBI:18420"/>
        <note>catalytic</note>
    </ligand>
</feature>
<keyword evidence="14" id="KW-1185">Reference proteome</keyword>
<dbReference type="InterPro" id="IPR000023">
    <property type="entry name" value="Phosphofructokinase_dom"/>
</dbReference>
<comment type="similarity">
    <text evidence="10">Belongs to the phosphofructokinase type A (PFKA) family. PPi-dependent PFK group II subfamily. Atypical ATP-dependent clade 'X' sub-subfamily.</text>
</comment>
<feature type="binding site" evidence="10">
    <location>
        <position position="126"/>
    </location>
    <ligand>
        <name>ATP</name>
        <dbReference type="ChEBI" id="CHEBI:30616"/>
    </ligand>
</feature>
<keyword evidence="3 10" id="KW-0479">Metal-binding</keyword>
<dbReference type="HAMAP" id="MF_01981">
    <property type="entry name" value="Phosphofructokinase_II_X"/>
    <property type="match status" value="1"/>
</dbReference>
<comment type="function">
    <text evidence="10">Catalyzes the phosphorylation of D-fructose 6-phosphate to fructose 1,6-bisphosphate by ATP, the first committing step of glycolysis.</text>
</comment>
<feature type="domain" description="Phosphofructokinase" evidence="12">
    <location>
        <begin position="118"/>
        <end position="428"/>
    </location>
</feature>
<dbReference type="Pfam" id="PF00365">
    <property type="entry name" value="PFK"/>
    <property type="match status" value="1"/>
</dbReference>
<evidence type="ECO:0000259" key="12">
    <source>
        <dbReference type="Pfam" id="PF00365"/>
    </source>
</evidence>
<dbReference type="Gene3D" id="3.40.50.450">
    <property type="match status" value="1"/>
</dbReference>
<dbReference type="InterPro" id="IPR050929">
    <property type="entry name" value="PFKA"/>
</dbReference>
<reference evidence="13" key="1">
    <citation type="journal article" date="2014" name="Int. J. Syst. Evol. Microbiol.">
        <title>Complete genome sequence of Corynebacterium casei LMG S-19264T (=DSM 44701T), isolated from a smear-ripened cheese.</title>
        <authorList>
            <consortium name="US DOE Joint Genome Institute (JGI-PGF)"/>
            <person name="Walter F."/>
            <person name="Albersmeier A."/>
            <person name="Kalinowski J."/>
            <person name="Ruckert C."/>
        </authorList>
    </citation>
    <scope>NUCLEOTIDE SEQUENCE</scope>
    <source>
        <strain evidence="13">VKM Ac-1069</strain>
    </source>
</reference>
<feature type="active site" description="Proton acceptor" evidence="10">
    <location>
        <position position="248"/>
    </location>
</feature>
<dbReference type="GO" id="GO:0005524">
    <property type="term" value="F:ATP binding"/>
    <property type="evidence" value="ECO:0007669"/>
    <property type="project" value="UniProtKB-KW"/>
</dbReference>
<keyword evidence="5 10" id="KW-0418">Kinase</keyword>
<dbReference type="InterPro" id="IPR022953">
    <property type="entry name" value="ATP_PFK"/>
</dbReference>
<keyword evidence="10" id="KW-0963">Cytoplasm</keyword>
<evidence type="ECO:0000256" key="7">
    <source>
        <dbReference type="ARBA" id="ARBA00022842"/>
    </source>
</evidence>
<dbReference type="NCBIfam" id="NF005301">
    <property type="entry name" value="PRK06830.1"/>
    <property type="match status" value="1"/>
</dbReference>
<dbReference type="GO" id="GO:0006002">
    <property type="term" value="P:fructose 6-phosphate metabolic process"/>
    <property type="evidence" value="ECO:0007669"/>
    <property type="project" value="InterPro"/>
</dbReference>
<evidence type="ECO:0000256" key="4">
    <source>
        <dbReference type="ARBA" id="ARBA00022741"/>
    </source>
</evidence>
<keyword evidence="8 10" id="KW-0324">Glycolysis</keyword>
<dbReference type="SUPFAM" id="SSF53784">
    <property type="entry name" value="Phosphofructokinase"/>
    <property type="match status" value="1"/>
</dbReference>
<evidence type="ECO:0000313" key="14">
    <source>
        <dbReference type="Proteomes" id="UP001143463"/>
    </source>
</evidence>
<dbReference type="FunFam" id="3.40.50.450:FF:000002">
    <property type="entry name" value="ATP-dependent 6-phosphofructokinase"/>
    <property type="match status" value="1"/>
</dbReference>
<dbReference type="PANTHER" id="PTHR45770">
    <property type="entry name" value="ATP-DEPENDENT 6-PHOSPHOFRUCTOKINASE 1"/>
    <property type="match status" value="1"/>
</dbReference>
<comment type="cofactor">
    <cofactor evidence="1 10">
        <name>Mg(2+)</name>
        <dbReference type="ChEBI" id="CHEBI:18420"/>
    </cofactor>
</comment>
<dbReference type="InterPro" id="IPR035966">
    <property type="entry name" value="PKF_sf"/>
</dbReference>
<dbReference type="GO" id="GO:0003872">
    <property type="term" value="F:6-phosphofructokinase activity"/>
    <property type="evidence" value="ECO:0007669"/>
    <property type="project" value="UniProtKB-UniRule"/>
</dbReference>
<feature type="binding site" evidence="10">
    <location>
        <begin position="192"/>
        <end position="193"/>
    </location>
    <ligand>
        <name>ATP</name>
        <dbReference type="ChEBI" id="CHEBI:30616"/>
    </ligand>
</feature>
<evidence type="ECO:0000256" key="11">
    <source>
        <dbReference type="SAM" id="MobiDB-lite"/>
    </source>
</evidence>
<feature type="compositionally biased region" description="Low complexity" evidence="11">
    <location>
        <begin position="7"/>
        <end position="28"/>
    </location>
</feature>
<organism evidence="13 14">
    <name type="scientific">Pseudonocardia halophobica</name>
    <dbReference type="NCBI Taxonomy" id="29401"/>
    <lineage>
        <taxon>Bacteria</taxon>
        <taxon>Bacillati</taxon>
        <taxon>Actinomycetota</taxon>
        <taxon>Actinomycetes</taxon>
        <taxon>Pseudonocardiales</taxon>
        <taxon>Pseudonocardiaceae</taxon>
        <taxon>Pseudonocardia</taxon>
    </lineage>
</organism>
<feature type="binding site" evidence="10">
    <location>
        <begin position="403"/>
        <end position="406"/>
    </location>
    <ligand>
        <name>substrate</name>
    </ligand>
</feature>
<comment type="catalytic activity">
    <reaction evidence="9 10">
        <text>beta-D-fructose 6-phosphate + ATP = beta-D-fructose 1,6-bisphosphate + ADP + H(+)</text>
        <dbReference type="Rhea" id="RHEA:16109"/>
        <dbReference type="ChEBI" id="CHEBI:15378"/>
        <dbReference type="ChEBI" id="CHEBI:30616"/>
        <dbReference type="ChEBI" id="CHEBI:32966"/>
        <dbReference type="ChEBI" id="CHEBI:57634"/>
        <dbReference type="ChEBI" id="CHEBI:456216"/>
        <dbReference type="EC" id="2.7.1.11"/>
    </reaction>
</comment>
<name>A0A9W6L6W1_9PSEU</name>
<evidence type="ECO:0000256" key="9">
    <source>
        <dbReference type="ARBA" id="ARBA00048070"/>
    </source>
</evidence>
<comment type="pathway">
    <text evidence="10">Carbohydrate degradation; glycolysis; D-glyceraldehyde 3-phosphate and glycerone phosphate from D-glucose: step 3/4.</text>
</comment>
<dbReference type="EC" id="2.7.1.11" evidence="10"/>
<feature type="binding site" evidence="10">
    <location>
        <begin position="246"/>
        <end position="248"/>
    </location>
    <ligand>
        <name>substrate</name>
    </ligand>
</feature>
<keyword evidence="2 10" id="KW-0808">Transferase</keyword>
<sequence length="482" mass="52085">MSSAHEPAASTADATGDGAITAGAPDAPDNVVHFSRTQAVTQADLEIRRLGTSRIDSPMLDLLDARQTTEHYVDEDDRVLLDDTIARVTARGVPIDQLPGLEPCGPRRKIYFDPSKTRAGIVTCGGLCPGLNDVIAGLVRTLTYHYGVRRVVGFRNGYQGFISRYGYDEVELTPQYVRDIAVDGGTVLGTSRGHQDPEEIVDCLERMHINILFVIGGDGSMRGAMGIARVIAERNLKIAVVGVPKTIDNDIPYIDQSFGFQTAFSRASDSIRAVTVEAKSTANGIGLVKLMGRHSGFIACYAALARSDADVVLIPEVPFALEGDTGLLAHLRRRVEQRGHAVVVVAEGAGQELLEAAQASRSTTDASGNRKLGDIGRYLRDRIEDHFDGAGIETSVRYIDPSYAIRSVPANPYDSVYTVRLSQAAVHAAMSGRTAMVVGRVRRRFVHIPMPLAVSKRNQVDPHGDLWQAVLESTGQPVRFGA</sequence>
<keyword evidence="7 10" id="KW-0460">Magnesium</keyword>
<reference evidence="13" key="2">
    <citation type="submission" date="2023-01" db="EMBL/GenBank/DDBJ databases">
        <authorList>
            <person name="Sun Q."/>
            <person name="Evtushenko L."/>
        </authorList>
    </citation>
    <scope>NUCLEOTIDE SEQUENCE</scope>
    <source>
        <strain evidence="13">VKM Ac-1069</strain>
    </source>
</reference>
<dbReference type="PIRSF" id="PIRSF000534">
    <property type="entry name" value="PPi_PFK_TP0108"/>
    <property type="match status" value="1"/>
</dbReference>
<comment type="subcellular location">
    <subcellularLocation>
        <location evidence="10">Cytoplasm</location>
    </subcellularLocation>
</comment>
<gene>
    <name evidence="10 13" type="primary">pfkA</name>
    <name evidence="13" type="ORF">GCM10017577_59250</name>
</gene>
<feature type="binding site" evidence="10">
    <location>
        <begin position="217"/>
        <end position="220"/>
    </location>
    <ligand>
        <name>ATP</name>
        <dbReference type="ChEBI" id="CHEBI:30616"/>
    </ligand>
</feature>
<dbReference type="Proteomes" id="UP001143463">
    <property type="component" value="Unassembled WGS sequence"/>
</dbReference>
<evidence type="ECO:0000313" key="13">
    <source>
        <dbReference type="EMBL" id="GLL14777.1"/>
    </source>
</evidence>
<feature type="site" description="Important for substrate specificity; cannot use PPi as phosphoryl donor" evidence="10">
    <location>
        <position position="219"/>
    </location>
</feature>
<evidence type="ECO:0000256" key="10">
    <source>
        <dbReference type="HAMAP-Rule" id="MF_01981"/>
    </source>
</evidence>
<feature type="binding site" evidence="10">
    <location>
        <begin position="291"/>
        <end position="293"/>
    </location>
    <ligand>
        <name>substrate</name>
    </ligand>
</feature>
<feature type="binding site" evidence="10">
    <location>
        <position position="347"/>
    </location>
    <ligand>
        <name>substrate</name>
    </ligand>
</feature>
<keyword evidence="4 10" id="KW-0547">Nucleotide-binding</keyword>
<dbReference type="GO" id="GO:0005737">
    <property type="term" value="C:cytoplasm"/>
    <property type="evidence" value="ECO:0007669"/>
    <property type="project" value="UniProtKB-SubCell"/>
</dbReference>
<feature type="region of interest" description="Disordered" evidence="11">
    <location>
        <begin position="1"/>
        <end position="30"/>
    </location>
</feature>
<evidence type="ECO:0000256" key="5">
    <source>
        <dbReference type="ARBA" id="ARBA00022777"/>
    </source>
</evidence>
<protein>
    <recommendedName>
        <fullName evidence="10">ATP-dependent 6-phosphofructokinase</fullName>
        <shortName evidence="10">ATP-PFK</shortName>
        <shortName evidence="10">Phosphofructokinase</shortName>
        <ecNumber evidence="10">2.7.1.11</ecNumber>
    </recommendedName>
    <alternativeName>
        <fullName evidence="10">Phosphohexokinase</fullName>
    </alternativeName>
</protein>
<dbReference type="InterPro" id="IPR012004">
    <property type="entry name" value="PyroP-dep_PFK_TP0108"/>
</dbReference>
<proteinExistence type="inferred from homology"/>
<evidence type="ECO:0000256" key="1">
    <source>
        <dbReference type="ARBA" id="ARBA00001946"/>
    </source>
</evidence>
<dbReference type="GO" id="GO:0046872">
    <property type="term" value="F:metal ion binding"/>
    <property type="evidence" value="ECO:0007669"/>
    <property type="project" value="UniProtKB-KW"/>
</dbReference>